<dbReference type="Proteomes" id="UP000502065">
    <property type="component" value="Chromosome"/>
</dbReference>
<proteinExistence type="inferred from homology"/>
<keyword evidence="12" id="KW-1185">Reference proteome</keyword>
<evidence type="ECO:0000256" key="5">
    <source>
        <dbReference type="ARBA" id="ARBA00022801"/>
    </source>
</evidence>
<dbReference type="GO" id="GO:0071555">
    <property type="term" value="P:cell wall organization"/>
    <property type="evidence" value="ECO:0007669"/>
    <property type="project" value="UniProtKB-UniRule"/>
</dbReference>
<dbReference type="AlphaFoldDB" id="A0AAE7B3J1"/>
<evidence type="ECO:0000256" key="4">
    <source>
        <dbReference type="ARBA" id="ARBA00022679"/>
    </source>
</evidence>
<keyword evidence="6 9" id="KW-0133">Cell shape</keyword>
<dbReference type="PROSITE" id="PS52029">
    <property type="entry name" value="LD_TPASE"/>
    <property type="match status" value="1"/>
</dbReference>
<evidence type="ECO:0000259" key="10">
    <source>
        <dbReference type="PROSITE" id="PS52029"/>
    </source>
</evidence>
<dbReference type="InterPro" id="IPR005490">
    <property type="entry name" value="LD_TPept_cat_dom"/>
</dbReference>
<keyword evidence="8 9" id="KW-0961">Cell wall biogenesis/degradation</keyword>
<feature type="active site" description="Nucleophile" evidence="9">
    <location>
        <position position="187"/>
    </location>
</feature>
<keyword evidence="3" id="KW-0328">Glycosyltransferase</keyword>
<dbReference type="GO" id="GO:0071972">
    <property type="term" value="F:peptidoglycan L,D-transpeptidase activity"/>
    <property type="evidence" value="ECO:0007669"/>
    <property type="project" value="TreeGrafter"/>
</dbReference>
<evidence type="ECO:0000256" key="7">
    <source>
        <dbReference type="ARBA" id="ARBA00022984"/>
    </source>
</evidence>
<keyword evidence="11" id="KW-0449">Lipoprotein</keyword>
<evidence type="ECO:0000256" key="3">
    <source>
        <dbReference type="ARBA" id="ARBA00022676"/>
    </source>
</evidence>
<sequence>MRQQVIKKVLVFSTLFYSFLFADSLEDKYFKEFSAVGTKILDRYTPKFSTFKKVNNLLSETGAYKTLIIEVDSSKNMMYVKGKNDKGTKKLKTYKVSTAKKNIKKPLGVGQITSIALNPLWYPTADTIQSFKKRGIDLPKVVPAGHKLNYMGSAKINLTHKVDGKDTFRIHGTIDEKTIGSYESSGCIRMKNSEVIQLVYLLNEFIDFRSMNDIKVVLK</sequence>
<keyword evidence="7 9" id="KW-0573">Peptidoglycan synthesis</keyword>
<dbReference type="Pfam" id="PF03734">
    <property type="entry name" value="YkuD"/>
    <property type="match status" value="1"/>
</dbReference>
<evidence type="ECO:0000256" key="2">
    <source>
        <dbReference type="ARBA" id="ARBA00005992"/>
    </source>
</evidence>
<dbReference type="KEGG" id="aaqi:AAQM_1888"/>
<evidence type="ECO:0000313" key="12">
    <source>
        <dbReference type="Proteomes" id="UP000502065"/>
    </source>
</evidence>
<comment type="pathway">
    <text evidence="1 9">Cell wall biogenesis; peptidoglycan biosynthesis.</text>
</comment>
<comment type="similarity">
    <text evidence="2">Belongs to the YkuD family.</text>
</comment>
<dbReference type="GO" id="GO:0008360">
    <property type="term" value="P:regulation of cell shape"/>
    <property type="evidence" value="ECO:0007669"/>
    <property type="project" value="UniProtKB-UniRule"/>
</dbReference>
<reference evidence="11 12" key="1">
    <citation type="submission" date="2018-07" db="EMBL/GenBank/DDBJ databases">
        <title>Identification of phenol metabolism pathways in Arcobacter.</title>
        <authorList>
            <person name="Miller W.G."/>
            <person name="Yee E."/>
            <person name="Bono J.L."/>
        </authorList>
    </citation>
    <scope>NUCLEOTIDE SEQUENCE [LARGE SCALE GENOMIC DNA]</scope>
    <source>
        <strain evidence="11 12">W63</strain>
    </source>
</reference>
<keyword evidence="5" id="KW-0378">Hydrolase</keyword>
<dbReference type="PANTHER" id="PTHR30582:SF24">
    <property type="entry name" value="L,D-TRANSPEPTIDASE ERFK_SRFK-RELATED"/>
    <property type="match status" value="1"/>
</dbReference>
<feature type="domain" description="L,D-TPase catalytic" evidence="10">
    <location>
        <begin position="67"/>
        <end position="217"/>
    </location>
</feature>
<dbReference type="PANTHER" id="PTHR30582">
    <property type="entry name" value="L,D-TRANSPEPTIDASE"/>
    <property type="match status" value="1"/>
</dbReference>
<feature type="active site" description="Proton donor/acceptor" evidence="9">
    <location>
        <position position="171"/>
    </location>
</feature>
<keyword evidence="4" id="KW-0808">Transferase</keyword>
<dbReference type="EMBL" id="CP030944">
    <property type="protein sequence ID" value="QKE26624.1"/>
    <property type="molecule type" value="Genomic_DNA"/>
</dbReference>
<dbReference type="InterPro" id="IPR038063">
    <property type="entry name" value="Transpep_catalytic_dom"/>
</dbReference>
<dbReference type="GO" id="GO:0018104">
    <property type="term" value="P:peptidoglycan-protein cross-linking"/>
    <property type="evidence" value="ECO:0007669"/>
    <property type="project" value="TreeGrafter"/>
</dbReference>
<dbReference type="GO" id="GO:0016757">
    <property type="term" value="F:glycosyltransferase activity"/>
    <property type="evidence" value="ECO:0007669"/>
    <property type="project" value="UniProtKB-KW"/>
</dbReference>
<dbReference type="Gene3D" id="2.40.440.10">
    <property type="entry name" value="L,D-transpeptidase catalytic domain-like"/>
    <property type="match status" value="1"/>
</dbReference>
<dbReference type="CDD" id="cd16913">
    <property type="entry name" value="YkuD_like"/>
    <property type="match status" value="1"/>
</dbReference>
<accession>A0AAE7B3J1</accession>
<organism evidence="11 12">
    <name type="scientific">Arcobacter aquimarinus</name>
    <dbReference type="NCBI Taxonomy" id="1315211"/>
    <lineage>
        <taxon>Bacteria</taxon>
        <taxon>Pseudomonadati</taxon>
        <taxon>Campylobacterota</taxon>
        <taxon>Epsilonproteobacteria</taxon>
        <taxon>Campylobacterales</taxon>
        <taxon>Arcobacteraceae</taxon>
        <taxon>Arcobacter</taxon>
    </lineage>
</organism>
<dbReference type="GO" id="GO:0005576">
    <property type="term" value="C:extracellular region"/>
    <property type="evidence" value="ECO:0007669"/>
    <property type="project" value="TreeGrafter"/>
</dbReference>
<evidence type="ECO:0000256" key="1">
    <source>
        <dbReference type="ARBA" id="ARBA00004752"/>
    </source>
</evidence>
<evidence type="ECO:0000256" key="9">
    <source>
        <dbReference type="PROSITE-ProRule" id="PRU01373"/>
    </source>
</evidence>
<name>A0AAE7B3J1_9BACT</name>
<evidence type="ECO:0000256" key="8">
    <source>
        <dbReference type="ARBA" id="ARBA00023316"/>
    </source>
</evidence>
<dbReference type="SUPFAM" id="SSF141523">
    <property type="entry name" value="L,D-transpeptidase catalytic domain-like"/>
    <property type="match status" value="1"/>
</dbReference>
<dbReference type="InterPro" id="IPR050979">
    <property type="entry name" value="LD-transpeptidase"/>
</dbReference>
<evidence type="ECO:0000256" key="6">
    <source>
        <dbReference type="ARBA" id="ARBA00022960"/>
    </source>
</evidence>
<gene>
    <name evidence="11" type="ORF">AAQM_1888</name>
</gene>
<evidence type="ECO:0000313" key="11">
    <source>
        <dbReference type="EMBL" id="QKE26624.1"/>
    </source>
</evidence>
<protein>
    <submittedName>
        <fullName evidence="11">Lipoprotein-anchoring transpeptidase, ErfK/SrfK family</fullName>
    </submittedName>
</protein>